<evidence type="ECO:0000313" key="4">
    <source>
        <dbReference type="EMBL" id="GFE21976.1"/>
    </source>
</evidence>
<dbReference type="AlphaFoldDB" id="A0A640TI73"/>
<dbReference type="PANTHER" id="PTHR43798">
    <property type="entry name" value="MONOACYLGLYCEROL LIPASE"/>
    <property type="match status" value="1"/>
</dbReference>
<dbReference type="Proteomes" id="UP000429552">
    <property type="component" value="Unassembled WGS sequence"/>
</dbReference>
<evidence type="ECO:0000259" key="3">
    <source>
        <dbReference type="Pfam" id="PF12697"/>
    </source>
</evidence>
<reference evidence="4 5" key="1">
    <citation type="submission" date="2019-12" db="EMBL/GenBank/DDBJ databases">
        <title>Whole genome shotgun sequence of Streptomyces libani subsp. libani NBRC 13452.</title>
        <authorList>
            <person name="Ichikawa N."/>
            <person name="Kimura A."/>
            <person name="Kitahashi Y."/>
            <person name="Komaki H."/>
            <person name="Tamura T."/>
        </authorList>
    </citation>
    <scope>NUCLEOTIDE SEQUENCE [LARGE SCALE GENOMIC DNA]</scope>
    <source>
        <strain evidence="4 5">NBRC 13452</strain>
    </source>
</reference>
<name>A0A640TI73_STRNI</name>
<dbReference type="GO" id="GO:0016787">
    <property type="term" value="F:hydrolase activity"/>
    <property type="evidence" value="ECO:0007669"/>
    <property type="project" value="UniProtKB-KW"/>
</dbReference>
<feature type="domain" description="AB hydrolase-1" evidence="3">
    <location>
        <begin position="31"/>
        <end position="264"/>
    </location>
</feature>
<protein>
    <recommendedName>
        <fullName evidence="3">AB hydrolase-1 domain-containing protein</fullName>
    </recommendedName>
</protein>
<gene>
    <name evidence="4" type="ORF">Sliba_24290</name>
</gene>
<keyword evidence="1" id="KW-0378">Hydrolase</keyword>
<dbReference type="Pfam" id="PF12697">
    <property type="entry name" value="Abhydrolase_6"/>
    <property type="match status" value="1"/>
</dbReference>
<dbReference type="GO" id="GO:0016020">
    <property type="term" value="C:membrane"/>
    <property type="evidence" value="ECO:0007669"/>
    <property type="project" value="TreeGrafter"/>
</dbReference>
<dbReference type="Gene3D" id="3.40.50.1820">
    <property type="entry name" value="alpha/beta hydrolase"/>
    <property type="match status" value="1"/>
</dbReference>
<evidence type="ECO:0000256" key="1">
    <source>
        <dbReference type="ARBA" id="ARBA00022801"/>
    </source>
</evidence>
<dbReference type="InterPro" id="IPR050266">
    <property type="entry name" value="AB_hydrolase_sf"/>
</dbReference>
<accession>A0A640TI73</accession>
<sequence length="295" mass="31588">MAAGGRGEGTGMDDVHVTQWDGTAGRGPRAVFAHGILTWGDDERYGFAAQRPLADRYRLLLMDRRGYGRSPDIAHSDYEADADDLIRLLGDGGHLVGHAYGGVSALVAAARRPDLVRSLTLIQPGALRPAAGHPVVAAALERARKATTQLPEDYPPEEFLRASTEALGMPAPEPTPRRLRAAASSMAERPCWDAEIPLEPLAAAPWPKLLISGDWAGAPPLYKEYAGEPLIACAEFLAEAIGAGHLVVPGYYPHTQRPAEVNAALRELWGRGDGLRDGTAQGPAGGERRDFEDRP</sequence>
<comment type="caution">
    <text evidence="4">The sequence shown here is derived from an EMBL/GenBank/DDBJ whole genome shotgun (WGS) entry which is preliminary data.</text>
</comment>
<dbReference type="SUPFAM" id="SSF53474">
    <property type="entry name" value="alpha/beta-Hydrolases"/>
    <property type="match status" value="1"/>
</dbReference>
<dbReference type="InterPro" id="IPR000073">
    <property type="entry name" value="AB_hydrolase_1"/>
</dbReference>
<feature type="region of interest" description="Disordered" evidence="2">
    <location>
        <begin position="272"/>
        <end position="295"/>
    </location>
</feature>
<feature type="compositionally biased region" description="Gly residues" evidence="2">
    <location>
        <begin position="1"/>
        <end position="10"/>
    </location>
</feature>
<evidence type="ECO:0000313" key="5">
    <source>
        <dbReference type="Proteomes" id="UP000429552"/>
    </source>
</evidence>
<evidence type="ECO:0000256" key="2">
    <source>
        <dbReference type="SAM" id="MobiDB-lite"/>
    </source>
</evidence>
<proteinExistence type="predicted"/>
<feature type="compositionally biased region" description="Basic and acidic residues" evidence="2">
    <location>
        <begin position="286"/>
        <end position="295"/>
    </location>
</feature>
<dbReference type="PANTHER" id="PTHR43798:SF31">
    <property type="entry name" value="AB HYDROLASE SUPERFAMILY PROTEIN YCLE"/>
    <property type="match status" value="1"/>
</dbReference>
<feature type="region of interest" description="Disordered" evidence="2">
    <location>
        <begin position="1"/>
        <end position="21"/>
    </location>
</feature>
<dbReference type="EMBL" id="BLIP01000001">
    <property type="protein sequence ID" value="GFE21976.1"/>
    <property type="molecule type" value="Genomic_DNA"/>
</dbReference>
<dbReference type="InterPro" id="IPR029058">
    <property type="entry name" value="AB_hydrolase_fold"/>
</dbReference>
<organism evidence="4 5">
    <name type="scientific">Streptomyces nigrescens</name>
    <dbReference type="NCBI Taxonomy" id="1920"/>
    <lineage>
        <taxon>Bacteria</taxon>
        <taxon>Bacillati</taxon>
        <taxon>Actinomycetota</taxon>
        <taxon>Actinomycetes</taxon>
        <taxon>Kitasatosporales</taxon>
        <taxon>Streptomycetaceae</taxon>
        <taxon>Streptomyces</taxon>
    </lineage>
</organism>